<proteinExistence type="predicted"/>
<name>A0A6A3IHD1_9STRA</name>
<evidence type="ECO:0000313" key="3">
    <source>
        <dbReference type="EMBL" id="KAE8979103.1"/>
    </source>
</evidence>
<feature type="compositionally biased region" description="Low complexity" evidence="2">
    <location>
        <begin position="744"/>
        <end position="755"/>
    </location>
</feature>
<dbReference type="EMBL" id="QXFV01003187">
    <property type="protein sequence ID" value="KAE8979103.1"/>
    <property type="molecule type" value="Genomic_DNA"/>
</dbReference>
<feature type="region of interest" description="Disordered" evidence="2">
    <location>
        <begin position="674"/>
        <end position="891"/>
    </location>
</feature>
<feature type="coiled-coil region" evidence="1">
    <location>
        <begin position="448"/>
        <end position="522"/>
    </location>
</feature>
<feature type="region of interest" description="Disordered" evidence="2">
    <location>
        <begin position="24"/>
        <end position="43"/>
    </location>
</feature>
<protein>
    <submittedName>
        <fullName evidence="3">Uncharacterized protein</fullName>
    </submittedName>
</protein>
<dbReference type="AlphaFoldDB" id="A0A6A3IHD1"/>
<feature type="compositionally biased region" description="Polar residues" evidence="2">
    <location>
        <begin position="770"/>
        <end position="779"/>
    </location>
</feature>
<evidence type="ECO:0000313" key="4">
    <source>
        <dbReference type="Proteomes" id="UP000429607"/>
    </source>
</evidence>
<feature type="coiled-coil region" evidence="1">
    <location>
        <begin position="547"/>
        <end position="581"/>
    </location>
</feature>
<feature type="compositionally biased region" description="Acidic residues" evidence="2">
    <location>
        <begin position="814"/>
        <end position="825"/>
    </location>
</feature>
<keyword evidence="1" id="KW-0175">Coiled coil</keyword>
<accession>A0A6A3IHD1</accession>
<feature type="region of interest" description="Disordered" evidence="2">
    <location>
        <begin position="317"/>
        <end position="336"/>
    </location>
</feature>
<dbReference type="Gene3D" id="1.10.287.1490">
    <property type="match status" value="2"/>
</dbReference>
<feature type="compositionally biased region" description="Low complexity" evidence="2">
    <location>
        <begin position="701"/>
        <end position="714"/>
    </location>
</feature>
<feature type="coiled-coil region" evidence="1">
    <location>
        <begin position="113"/>
        <end position="164"/>
    </location>
</feature>
<feature type="compositionally biased region" description="Acidic residues" evidence="2">
    <location>
        <begin position="787"/>
        <end position="801"/>
    </location>
</feature>
<organism evidence="3 4">
    <name type="scientific">Phytophthora rubi</name>
    <dbReference type="NCBI Taxonomy" id="129364"/>
    <lineage>
        <taxon>Eukaryota</taxon>
        <taxon>Sar</taxon>
        <taxon>Stramenopiles</taxon>
        <taxon>Oomycota</taxon>
        <taxon>Peronosporomycetes</taxon>
        <taxon>Peronosporales</taxon>
        <taxon>Peronosporaceae</taxon>
        <taxon>Phytophthora</taxon>
    </lineage>
</organism>
<dbReference type="PANTHER" id="PTHR23159:SF31">
    <property type="entry name" value="CENTROSOME-ASSOCIATED PROTEIN CEP250 ISOFORM X1"/>
    <property type="match status" value="1"/>
</dbReference>
<comment type="caution">
    <text evidence="3">The sequence shown here is derived from an EMBL/GenBank/DDBJ whole genome shotgun (WGS) entry which is preliminary data.</text>
</comment>
<feature type="region of interest" description="Disordered" evidence="2">
    <location>
        <begin position="348"/>
        <end position="367"/>
    </location>
</feature>
<dbReference type="PANTHER" id="PTHR23159">
    <property type="entry name" value="CENTROSOMAL PROTEIN 2"/>
    <property type="match status" value="1"/>
</dbReference>
<reference evidence="3 4" key="1">
    <citation type="submission" date="2018-09" db="EMBL/GenBank/DDBJ databases">
        <title>Genomic investigation of the strawberry pathogen Phytophthora fragariae indicates pathogenicity is determined by transcriptional variation in three key races.</title>
        <authorList>
            <person name="Adams T.M."/>
            <person name="Armitage A.D."/>
            <person name="Sobczyk M.K."/>
            <person name="Bates H.J."/>
            <person name="Dunwell J.M."/>
            <person name="Nellist C.F."/>
            <person name="Harrison R.J."/>
        </authorList>
    </citation>
    <scope>NUCLEOTIDE SEQUENCE [LARGE SCALE GENOMIC DNA]</scope>
    <source>
        <strain evidence="3 4">SCRP249</strain>
    </source>
</reference>
<dbReference type="Proteomes" id="UP000429607">
    <property type="component" value="Unassembled WGS sequence"/>
</dbReference>
<feature type="compositionally biased region" description="Low complexity" evidence="2">
    <location>
        <begin position="850"/>
        <end position="860"/>
    </location>
</feature>
<evidence type="ECO:0000256" key="1">
    <source>
        <dbReference type="SAM" id="Coils"/>
    </source>
</evidence>
<sequence>MSDPDVQPDAPPDTGDDLRAAVFAGRGQSTQPPRPCKHCDQAPSDLSAAATPLEVDLRALQTAASSAHTFIGAYRELLSKHQQAVRALIRARRHNEELHAQARPPWDMARAFVDFAQHRYDVSQERVRQVEQQEADTRQANEQLRDELKELAALKLRYSILEETSADSFARLLQYTVSVERCPFLERGPPRVVWSSLFRPTKVGRSYSAWRSVPRACKVTRDKPLPVAKAPRPPHPLTQDLLNVCDERNRLHQELKELQPRLDTAESSRDTVLQDLFQLQQKHADLRKSHTDLERYYSQWKARAEDLDRENRQLRRDLDHARRPRDRSALGQENYQLRRDLDRARRRLDDSALSQENRRRRRDLDQAHKQIAGSAAAVDLQAARLEIHVRGEKIAELERLLAKANERRAQLHRVHERTVDKLDSANRTVQGLRLDLDSLRGGRYTDRLQASQRQVQQLTQELDSLRGDSGHARLQAAEHKVEDLTRELNSVRRQHAKAEDSLQGAQEACRGLNAERDRLIKDRDDAVQSLKRVQSRLSHHEAEIAQVGQIRQERDEFQQERDRLRQERDKMATRVTELTAQLDQSSQDRDAAISKRDEAIREGQKYYDSNRDLLAQIADMQHSYRLVRQDFDRVQDQQDSLRQERQDLLSSYASIAGERDCALDRLASIASTALHGTPAERGGQTASPTPDARSSLKRSRSPPASSADPSSSQRSKLHSSATTPGPVGPQPRSPVAGLYGSGAGPAAAPPTSGDPESSSPVIDPKKSGAEPQTTSATPTPKSPVVSEDSDAIFDASDDESSQVDAPGSSPADSAEPDAVFEDSDDERLQVALARSRSDARPRAGARRRSSPSIPEDSSGSAAVPIVVDRGDEIGGDTESISTESLGDPVSPGASATVTAAFQPFAPVSDFVPGLRQSRDIPRSDVVPWDPAQIRVLTLDTITPRILLSQKVLPPGWLFPKRTGRAGQLDPALYLPELITERNVTDLYLDDPWEALDLDSITPLTFDLDRCPPLATITDEFLTLARDHKQAVWESTHSFPIPRSKQTAEPWAASFYSGRKNRSSHAREKFRAWEERVFELIRRTGCCDLDILLDPVFLRFRQQSEETTWFPGREPPAEGRTAPKSLRSELRDCDQASAWRNHYRTNPGSHPALKIRRLRLKFTPSVPSTL</sequence>
<evidence type="ECO:0000256" key="2">
    <source>
        <dbReference type="SAM" id="MobiDB-lite"/>
    </source>
</evidence>
<gene>
    <name evidence="3" type="ORF">PR001_g24652</name>
</gene>